<dbReference type="KEGG" id="nmk:CHR53_23580"/>
<evidence type="ECO:0000256" key="8">
    <source>
        <dbReference type="SAM" id="Phobius"/>
    </source>
</evidence>
<feature type="transmembrane region" description="Helical" evidence="8">
    <location>
        <begin position="144"/>
        <end position="161"/>
    </location>
</feature>
<feature type="transmembrane region" description="Helical" evidence="8">
    <location>
        <begin position="90"/>
        <end position="109"/>
    </location>
</feature>
<dbReference type="RefSeq" id="WP_127488681.1">
    <property type="nucleotide sequence ID" value="NZ_CP022572.1"/>
</dbReference>
<feature type="transmembrane region" description="Helical" evidence="8">
    <location>
        <begin position="358"/>
        <end position="376"/>
    </location>
</feature>
<keyword evidence="5 8" id="KW-0812">Transmembrane</keyword>
<evidence type="ECO:0000256" key="3">
    <source>
        <dbReference type="ARBA" id="ARBA00022676"/>
    </source>
</evidence>
<name>A0A3Q9QZ59_9BACI</name>
<protein>
    <recommendedName>
        <fullName evidence="11">Glycosyltransferase RgtA/B/C/D-like domain-containing protein</fullName>
    </recommendedName>
</protein>
<evidence type="ECO:0000256" key="5">
    <source>
        <dbReference type="ARBA" id="ARBA00022692"/>
    </source>
</evidence>
<reference evidence="9 10" key="1">
    <citation type="submission" date="2017-07" db="EMBL/GenBank/DDBJ databases">
        <title>The complete genome sequence of Bacillus mesonae strain H20-5, an efficient strain improving plant abiotic stress resistance.</title>
        <authorList>
            <person name="Kim S.Y."/>
            <person name="Song H."/>
            <person name="Sang M.K."/>
            <person name="Weon H.-Y."/>
            <person name="Song J."/>
        </authorList>
    </citation>
    <scope>NUCLEOTIDE SEQUENCE [LARGE SCALE GENOMIC DNA]</scope>
    <source>
        <strain evidence="9 10">H20-5</strain>
    </source>
</reference>
<sequence length="504" mass="57367">MESEMKGIKNKVEMLFYFGLLLLFGFLISLLSPLNPFSNVAPDVDSSVFLYIGESMAKYGQLPYRDVFDHKGPLLYFINAMGIKINGAVGVWYIEFFLMVINLLLLYVIAKIITKNKLTAFVTAVLVTLPLVKYFEGGNLTEEYAMPFMLVSLYFFVKYIFSSSDYLPKLHVLLIGASCGSVLLLRPNMIALWISFCFIIFVYFLIQRKFFNLIQSAVLFILGNLLIIIPFAAYYYYHSALDDLVNGYLVFNFGYTDSNGGIETLWNTMLYFWDTSALIGISFLFSIVGIVKKRDIKSLLLYGSSGLFLLTSLVLLSISGRVYFHYGMVLIPCFVIPIALFIMLINDQIKGSYYIPKVVFNFALVVLLGISTIMLAKDKIIFVNTAPPDLVNEKVVSYIQDHTQKDDRITVVGNKVSYFLLSDRRSASKYLYQAPIADISSQILHEYLQDIKTKKPKLIIYPIPSYKGGYGEIVLEYLNTLVEQGEYRLNDKIVQNVLIYEKNS</sequence>
<feature type="transmembrane region" description="Helical" evidence="8">
    <location>
        <begin position="190"/>
        <end position="206"/>
    </location>
</feature>
<dbReference type="AlphaFoldDB" id="A0A3Q9QZ59"/>
<dbReference type="PANTHER" id="PTHR33908:SF11">
    <property type="entry name" value="MEMBRANE PROTEIN"/>
    <property type="match status" value="1"/>
</dbReference>
<comment type="subcellular location">
    <subcellularLocation>
        <location evidence="1">Cell membrane</location>
        <topology evidence="1">Multi-pass membrane protein</topology>
    </subcellularLocation>
</comment>
<dbReference type="Proteomes" id="UP000282892">
    <property type="component" value="Chromosome"/>
</dbReference>
<dbReference type="GO" id="GO:0005886">
    <property type="term" value="C:plasma membrane"/>
    <property type="evidence" value="ECO:0007669"/>
    <property type="project" value="UniProtKB-SubCell"/>
</dbReference>
<evidence type="ECO:0000256" key="1">
    <source>
        <dbReference type="ARBA" id="ARBA00004651"/>
    </source>
</evidence>
<evidence type="ECO:0000256" key="2">
    <source>
        <dbReference type="ARBA" id="ARBA00022475"/>
    </source>
</evidence>
<keyword evidence="2" id="KW-1003">Cell membrane</keyword>
<evidence type="ECO:0000313" key="9">
    <source>
        <dbReference type="EMBL" id="AZU63995.1"/>
    </source>
</evidence>
<feature type="transmembrane region" description="Helical" evidence="8">
    <location>
        <begin position="12"/>
        <end position="32"/>
    </location>
</feature>
<keyword evidence="6 8" id="KW-1133">Transmembrane helix</keyword>
<evidence type="ECO:0000256" key="4">
    <source>
        <dbReference type="ARBA" id="ARBA00022679"/>
    </source>
</evidence>
<keyword evidence="4" id="KW-0808">Transferase</keyword>
<evidence type="ECO:0000256" key="7">
    <source>
        <dbReference type="ARBA" id="ARBA00023136"/>
    </source>
</evidence>
<dbReference type="PANTHER" id="PTHR33908">
    <property type="entry name" value="MANNOSYLTRANSFERASE YKCB-RELATED"/>
    <property type="match status" value="1"/>
</dbReference>
<evidence type="ECO:0000256" key="6">
    <source>
        <dbReference type="ARBA" id="ARBA00022989"/>
    </source>
</evidence>
<evidence type="ECO:0008006" key="11">
    <source>
        <dbReference type="Google" id="ProtNLM"/>
    </source>
</evidence>
<feature type="transmembrane region" description="Helical" evidence="8">
    <location>
        <begin position="116"/>
        <end position="132"/>
    </location>
</feature>
<gene>
    <name evidence="9" type="ORF">CHR53_23580</name>
</gene>
<keyword evidence="7 8" id="KW-0472">Membrane</keyword>
<dbReference type="GO" id="GO:0016763">
    <property type="term" value="F:pentosyltransferase activity"/>
    <property type="evidence" value="ECO:0007669"/>
    <property type="project" value="TreeGrafter"/>
</dbReference>
<proteinExistence type="predicted"/>
<dbReference type="GO" id="GO:0009103">
    <property type="term" value="P:lipopolysaccharide biosynthetic process"/>
    <property type="evidence" value="ECO:0007669"/>
    <property type="project" value="UniProtKB-ARBA"/>
</dbReference>
<organism evidence="9 10">
    <name type="scientific">Neobacillus mesonae</name>
    <dbReference type="NCBI Taxonomy" id="1193713"/>
    <lineage>
        <taxon>Bacteria</taxon>
        <taxon>Bacillati</taxon>
        <taxon>Bacillota</taxon>
        <taxon>Bacilli</taxon>
        <taxon>Bacillales</taxon>
        <taxon>Bacillaceae</taxon>
        <taxon>Neobacillus</taxon>
    </lineage>
</organism>
<keyword evidence="10" id="KW-1185">Reference proteome</keyword>
<dbReference type="EMBL" id="CP022572">
    <property type="protein sequence ID" value="AZU63995.1"/>
    <property type="molecule type" value="Genomic_DNA"/>
</dbReference>
<feature type="transmembrane region" description="Helical" evidence="8">
    <location>
        <begin position="298"/>
        <end position="318"/>
    </location>
</feature>
<evidence type="ECO:0000313" key="10">
    <source>
        <dbReference type="Proteomes" id="UP000282892"/>
    </source>
</evidence>
<keyword evidence="3" id="KW-0328">Glycosyltransferase</keyword>
<feature type="transmembrane region" description="Helical" evidence="8">
    <location>
        <begin position="270"/>
        <end position="291"/>
    </location>
</feature>
<feature type="transmembrane region" description="Helical" evidence="8">
    <location>
        <begin position="324"/>
        <end position="346"/>
    </location>
</feature>
<feature type="transmembrane region" description="Helical" evidence="8">
    <location>
        <begin position="218"/>
        <end position="237"/>
    </location>
</feature>
<accession>A0A3Q9QZ59</accession>
<dbReference type="InterPro" id="IPR050297">
    <property type="entry name" value="LipidA_mod_glycosyltrf_83"/>
</dbReference>
<dbReference type="OrthoDB" id="5056808at2"/>
<feature type="transmembrane region" description="Helical" evidence="8">
    <location>
        <begin position="166"/>
        <end position="184"/>
    </location>
</feature>